<proteinExistence type="inferred from homology"/>
<dbReference type="InterPro" id="IPR007353">
    <property type="entry name" value="DUF421"/>
</dbReference>
<comment type="caution">
    <text evidence="10">The sequence shown here is derived from an EMBL/GenBank/DDBJ whole genome shotgun (WGS) entry which is preliminary data.</text>
</comment>
<gene>
    <name evidence="10" type="ORF">GGQ92_000818</name>
</gene>
<dbReference type="PANTHER" id="PTHR34582">
    <property type="entry name" value="UPF0702 TRANSMEMBRANE PROTEIN YCAP"/>
    <property type="match status" value="1"/>
</dbReference>
<evidence type="ECO:0000256" key="2">
    <source>
        <dbReference type="ARBA" id="ARBA00006448"/>
    </source>
</evidence>
<dbReference type="InterPro" id="IPR023090">
    <property type="entry name" value="UPF0702_alpha/beta_dom_sf"/>
</dbReference>
<dbReference type="Pfam" id="PF20730">
    <property type="entry name" value="YetF_N"/>
    <property type="match status" value="1"/>
</dbReference>
<evidence type="ECO:0000256" key="1">
    <source>
        <dbReference type="ARBA" id="ARBA00004651"/>
    </source>
</evidence>
<keyword evidence="11" id="KW-1185">Reference proteome</keyword>
<keyword evidence="4 7" id="KW-0812">Transmembrane</keyword>
<organism evidence="10 11">
    <name type="scientific">Gracilibacillus halotolerans</name>
    <dbReference type="NCBI Taxonomy" id="74386"/>
    <lineage>
        <taxon>Bacteria</taxon>
        <taxon>Bacillati</taxon>
        <taxon>Bacillota</taxon>
        <taxon>Bacilli</taxon>
        <taxon>Bacillales</taxon>
        <taxon>Bacillaceae</taxon>
        <taxon>Gracilibacillus</taxon>
    </lineage>
</organism>
<keyword evidence="3" id="KW-1003">Cell membrane</keyword>
<dbReference type="InterPro" id="IPR048454">
    <property type="entry name" value="YetF_N"/>
</dbReference>
<keyword evidence="6 7" id="KW-0472">Membrane</keyword>
<sequence>MGVSELIIRIVIGFFALYLLTRLLGRKEISQMTFFNFVSGIAIGSIAADFVVNPSTSIRNGIIALVGWTLITVVLDTLDIKFKSLRRLLTGNPVIVIQEGKIIRKSLVLSRLDLDSLTTMLREKMFFRLLM</sequence>
<evidence type="ECO:0000313" key="11">
    <source>
        <dbReference type="Proteomes" id="UP000572212"/>
    </source>
</evidence>
<keyword evidence="5 7" id="KW-1133">Transmembrane helix</keyword>
<protein>
    <submittedName>
        <fullName evidence="10">Uncharacterized membrane protein YcaP (DUF421 family)</fullName>
    </submittedName>
</protein>
<dbReference type="EMBL" id="JACHON010000002">
    <property type="protein sequence ID" value="MBB6512037.1"/>
    <property type="molecule type" value="Genomic_DNA"/>
</dbReference>
<evidence type="ECO:0000313" key="10">
    <source>
        <dbReference type="EMBL" id="MBB6512037.1"/>
    </source>
</evidence>
<feature type="transmembrane region" description="Helical" evidence="7">
    <location>
        <begin position="6"/>
        <end position="25"/>
    </location>
</feature>
<evidence type="ECO:0000256" key="7">
    <source>
        <dbReference type="SAM" id="Phobius"/>
    </source>
</evidence>
<feature type="transmembrane region" description="Helical" evidence="7">
    <location>
        <begin position="58"/>
        <end position="78"/>
    </location>
</feature>
<dbReference type="Proteomes" id="UP000572212">
    <property type="component" value="Unassembled WGS sequence"/>
</dbReference>
<comment type="similarity">
    <text evidence="2">Belongs to the UPF0702 family.</text>
</comment>
<feature type="domain" description="YetF-like N-terminal transmembrane" evidence="9">
    <location>
        <begin position="5"/>
        <end position="76"/>
    </location>
</feature>
<evidence type="ECO:0000259" key="9">
    <source>
        <dbReference type="Pfam" id="PF20730"/>
    </source>
</evidence>
<dbReference type="Pfam" id="PF04239">
    <property type="entry name" value="DUF421"/>
    <property type="match status" value="1"/>
</dbReference>
<dbReference type="PANTHER" id="PTHR34582:SF7">
    <property type="entry name" value="UPF0702 TRANSMEMBRANE PROTEIN YDFS"/>
    <property type="match status" value="1"/>
</dbReference>
<feature type="transmembrane region" description="Helical" evidence="7">
    <location>
        <begin position="32"/>
        <end position="52"/>
    </location>
</feature>
<evidence type="ECO:0000256" key="4">
    <source>
        <dbReference type="ARBA" id="ARBA00022692"/>
    </source>
</evidence>
<comment type="subcellular location">
    <subcellularLocation>
        <location evidence="1">Cell membrane</location>
        <topology evidence="1">Multi-pass membrane protein</topology>
    </subcellularLocation>
</comment>
<dbReference type="Gene3D" id="3.30.240.20">
    <property type="entry name" value="bsu07140 like domains"/>
    <property type="match status" value="1"/>
</dbReference>
<evidence type="ECO:0000256" key="6">
    <source>
        <dbReference type="ARBA" id="ARBA00023136"/>
    </source>
</evidence>
<accession>A0A841RJJ3</accession>
<evidence type="ECO:0000256" key="5">
    <source>
        <dbReference type="ARBA" id="ARBA00022989"/>
    </source>
</evidence>
<dbReference type="AlphaFoldDB" id="A0A841RJJ3"/>
<feature type="domain" description="YetF C-terminal" evidence="8">
    <location>
        <begin position="81"/>
        <end position="128"/>
    </location>
</feature>
<evidence type="ECO:0000256" key="3">
    <source>
        <dbReference type="ARBA" id="ARBA00022475"/>
    </source>
</evidence>
<dbReference type="GO" id="GO:0005886">
    <property type="term" value="C:plasma membrane"/>
    <property type="evidence" value="ECO:0007669"/>
    <property type="project" value="UniProtKB-SubCell"/>
</dbReference>
<evidence type="ECO:0000259" key="8">
    <source>
        <dbReference type="Pfam" id="PF04239"/>
    </source>
</evidence>
<reference evidence="10 11" key="1">
    <citation type="submission" date="2020-08" db="EMBL/GenBank/DDBJ databases">
        <title>Genomic Encyclopedia of Type Strains, Phase IV (KMG-IV): sequencing the most valuable type-strain genomes for metagenomic binning, comparative biology and taxonomic classification.</title>
        <authorList>
            <person name="Goeker M."/>
        </authorList>
    </citation>
    <scope>NUCLEOTIDE SEQUENCE [LARGE SCALE GENOMIC DNA]</scope>
    <source>
        <strain evidence="10 11">DSM 11805</strain>
    </source>
</reference>
<name>A0A841RJJ3_9BACI</name>